<evidence type="ECO:0000313" key="2">
    <source>
        <dbReference type="Proteomes" id="UP000309997"/>
    </source>
</evidence>
<name>A0ACC4CX37_POPAL</name>
<dbReference type="Proteomes" id="UP000309997">
    <property type="component" value="Unassembled WGS sequence"/>
</dbReference>
<reference evidence="1 2" key="1">
    <citation type="journal article" date="2024" name="Plant Biotechnol. J.">
        <title>Genome and CRISPR/Cas9 system of a widespread forest tree (Populus alba) in the world.</title>
        <authorList>
            <person name="Liu Y.J."/>
            <person name="Jiang P.F."/>
            <person name="Han X.M."/>
            <person name="Li X.Y."/>
            <person name="Wang H.M."/>
            <person name="Wang Y.J."/>
            <person name="Wang X.X."/>
            <person name="Zeng Q.Y."/>
        </authorList>
    </citation>
    <scope>NUCLEOTIDE SEQUENCE [LARGE SCALE GENOMIC DNA]</scope>
    <source>
        <strain evidence="2">cv. PAL-ZL1</strain>
    </source>
</reference>
<sequence length="95" mass="11196">KRKLRDTKLTRSIKRIRADMAEINEGQERIRDGQKEVREKFEEISKETAKLKEETNIISKQSAANQVRLDLMFQIIKARSENDARRDAVLTQILR</sequence>
<protein>
    <submittedName>
        <fullName evidence="1">Uncharacterized protein</fullName>
    </submittedName>
</protein>
<feature type="non-terminal residue" evidence="1">
    <location>
        <position position="1"/>
    </location>
</feature>
<organism evidence="1 2">
    <name type="scientific">Populus alba</name>
    <name type="common">White poplar</name>
    <dbReference type="NCBI Taxonomy" id="43335"/>
    <lineage>
        <taxon>Eukaryota</taxon>
        <taxon>Viridiplantae</taxon>
        <taxon>Streptophyta</taxon>
        <taxon>Embryophyta</taxon>
        <taxon>Tracheophyta</taxon>
        <taxon>Spermatophyta</taxon>
        <taxon>Magnoliopsida</taxon>
        <taxon>eudicotyledons</taxon>
        <taxon>Gunneridae</taxon>
        <taxon>Pentapetalae</taxon>
        <taxon>rosids</taxon>
        <taxon>fabids</taxon>
        <taxon>Malpighiales</taxon>
        <taxon>Salicaceae</taxon>
        <taxon>Saliceae</taxon>
        <taxon>Populus</taxon>
    </lineage>
</organism>
<keyword evidence="2" id="KW-1185">Reference proteome</keyword>
<comment type="caution">
    <text evidence="1">The sequence shown here is derived from an EMBL/GenBank/DDBJ whole genome shotgun (WGS) entry which is preliminary data.</text>
</comment>
<dbReference type="EMBL" id="RCHU02000001">
    <property type="protein sequence ID" value="KAL3609674.1"/>
    <property type="molecule type" value="Genomic_DNA"/>
</dbReference>
<accession>A0ACC4CX37</accession>
<feature type="non-terminal residue" evidence="1">
    <location>
        <position position="95"/>
    </location>
</feature>
<gene>
    <name evidence="1" type="ORF">D5086_000694</name>
</gene>
<proteinExistence type="predicted"/>
<evidence type="ECO:0000313" key="1">
    <source>
        <dbReference type="EMBL" id="KAL3609674.1"/>
    </source>
</evidence>